<organism evidence="1 2">
    <name type="scientific">Desulfomonile tiedjei (strain ATCC 49306 / DSM 6799 / DCB-1)</name>
    <dbReference type="NCBI Taxonomy" id="706587"/>
    <lineage>
        <taxon>Bacteria</taxon>
        <taxon>Pseudomonadati</taxon>
        <taxon>Thermodesulfobacteriota</taxon>
        <taxon>Desulfomonilia</taxon>
        <taxon>Desulfomonilales</taxon>
        <taxon>Desulfomonilaceae</taxon>
        <taxon>Desulfomonile</taxon>
    </lineage>
</organism>
<dbReference type="EMBL" id="CP003360">
    <property type="protein sequence ID" value="AFM23289.1"/>
    <property type="molecule type" value="Genomic_DNA"/>
</dbReference>
<reference evidence="2" key="1">
    <citation type="submission" date="2012-06" db="EMBL/GenBank/DDBJ databases">
        <title>Complete sequence of chromosome of Desulfomonile tiedjei DSM 6799.</title>
        <authorList>
            <person name="Lucas S."/>
            <person name="Copeland A."/>
            <person name="Lapidus A."/>
            <person name="Glavina del Rio T."/>
            <person name="Dalin E."/>
            <person name="Tice H."/>
            <person name="Bruce D."/>
            <person name="Goodwin L."/>
            <person name="Pitluck S."/>
            <person name="Peters L."/>
            <person name="Ovchinnikova G."/>
            <person name="Zeytun A."/>
            <person name="Lu M."/>
            <person name="Kyrpides N."/>
            <person name="Mavromatis K."/>
            <person name="Ivanova N."/>
            <person name="Brettin T."/>
            <person name="Detter J.C."/>
            <person name="Han C."/>
            <person name="Larimer F."/>
            <person name="Land M."/>
            <person name="Hauser L."/>
            <person name="Markowitz V."/>
            <person name="Cheng J.-F."/>
            <person name="Hugenholtz P."/>
            <person name="Woyke T."/>
            <person name="Wu D."/>
            <person name="Spring S."/>
            <person name="Schroeder M."/>
            <person name="Brambilla E."/>
            <person name="Klenk H.-P."/>
            <person name="Eisen J.A."/>
        </authorList>
    </citation>
    <scope>NUCLEOTIDE SEQUENCE [LARGE SCALE GENOMIC DNA]</scope>
    <source>
        <strain evidence="2">ATCC 49306 / DSM 6799 / DCB-1</strain>
    </source>
</reference>
<dbReference type="Proteomes" id="UP000006055">
    <property type="component" value="Chromosome"/>
</dbReference>
<dbReference type="HOGENOM" id="CLU_2860460_0_0_7"/>
<sequence length="64" mass="7817">MLQRMARGVVEMRDMNSSQGKTLPKSHRFRDDPNYLEIKKMIENFPADRMKQLKMYIERWLRNS</sequence>
<protein>
    <submittedName>
        <fullName evidence="1">Uncharacterized protein</fullName>
    </submittedName>
</protein>
<dbReference type="STRING" id="706587.Desti_0557"/>
<dbReference type="KEGG" id="dti:Desti_0557"/>
<name>I4C148_DESTA</name>
<gene>
    <name evidence="1" type="ordered locus">Desti_0557</name>
</gene>
<keyword evidence="2" id="KW-1185">Reference proteome</keyword>
<dbReference type="AlphaFoldDB" id="I4C148"/>
<evidence type="ECO:0000313" key="2">
    <source>
        <dbReference type="Proteomes" id="UP000006055"/>
    </source>
</evidence>
<evidence type="ECO:0000313" key="1">
    <source>
        <dbReference type="EMBL" id="AFM23289.1"/>
    </source>
</evidence>
<proteinExistence type="predicted"/>
<accession>I4C148</accession>